<dbReference type="STRING" id="1802485.A2V97_01770"/>
<dbReference type="PANTHER" id="PTHR34448:SF1">
    <property type="entry name" value="BLL6088 PROTEIN"/>
    <property type="match status" value="1"/>
</dbReference>
<dbReference type="GO" id="GO:0006508">
    <property type="term" value="P:proteolysis"/>
    <property type="evidence" value="ECO:0007669"/>
    <property type="project" value="UniProtKB-KW"/>
</dbReference>
<dbReference type="AlphaFoldDB" id="A0A1F7XJZ0"/>
<comment type="similarity">
    <text evidence="4">Belongs to the peptidase M29 family.</text>
</comment>
<keyword evidence="5" id="KW-0031">Aminopeptidase</keyword>
<dbReference type="InterPro" id="IPR035097">
    <property type="entry name" value="M29_N-terminal"/>
</dbReference>
<dbReference type="Proteomes" id="UP000177382">
    <property type="component" value="Unassembled WGS sequence"/>
</dbReference>
<evidence type="ECO:0000256" key="5">
    <source>
        <dbReference type="ARBA" id="ARBA00022438"/>
    </source>
</evidence>
<dbReference type="GO" id="GO:0046872">
    <property type="term" value="F:metal ion binding"/>
    <property type="evidence" value="ECO:0007669"/>
    <property type="project" value="UniProtKB-KW"/>
</dbReference>
<accession>A0A1F7XJZ0</accession>
<dbReference type="PANTHER" id="PTHR34448">
    <property type="entry name" value="AMINOPEPTIDASE"/>
    <property type="match status" value="1"/>
</dbReference>
<keyword evidence="7" id="KW-0479">Metal-binding</keyword>
<evidence type="ECO:0000256" key="2">
    <source>
        <dbReference type="ARBA" id="ARBA00001946"/>
    </source>
</evidence>
<evidence type="ECO:0000256" key="1">
    <source>
        <dbReference type="ARBA" id="ARBA00001941"/>
    </source>
</evidence>
<comment type="caution">
    <text evidence="10">The sequence shown here is derived from an EMBL/GenBank/DDBJ whole genome shotgun (WGS) entry which is preliminary data.</text>
</comment>
<dbReference type="SUPFAM" id="SSF144052">
    <property type="entry name" value="Thermophilic metalloprotease-like"/>
    <property type="match status" value="1"/>
</dbReference>
<evidence type="ECO:0000256" key="6">
    <source>
        <dbReference type="ARBA" id="ARBA00022670"/>
    </source>
</evidence>
<comment type="cofactor">
    <cofactor evidence="2">
        <name>Mg(2+)</name>
        <dbReference type="ChEBI" id="CHEBI:18420"/>
    </cofactor>
</comment>
<protein>
    <recommendedName>
        <fullName evidence="12">Peptidase M29</fullName>
    </recommendedName>
</protein>
<keyword evidence="9" id="KW-0482">Metalloprotease</keyword>
<name>A0A1F7XJZ0_9BACT</name>
<sequence>MTDPRIVKQAKVLVDYSLKVKKGDRVLILSDILGYPLVKEIYRLLVRRGAKEIRLHFDSYELEEIFYREASKETLRTFPKISMDEMKQIDCWIGVRCEANTRGLSGVDSSRMAERLKVVRPIINWRVAKTRWVITNFPVDSQAQEADMSLAEYEDFVFSAINNVDWGRLKSKQEKLRRIVNKVKRVRILSKNTDLEFSISGRKALNGDGENNMPDGEVFTSVVENSTEGIITFTYPAIYMGREFHEVSLTFKKGRVVKASALKKESDLNKILDMDKGARAVGEFGIGNNFRITKFTKDILFDEKIGGSIHLALGNGYTESLSKNISALHWDMICDLRAPASAKATSRQGGELWFDDKLVQKNGKWLLKL</sequence>
<evidence type="ECO:0000256" key="9">
    <source>
        <dbReference type="ARBA" id="ARBA00023049"/>
    </source>
</evidence>
<dbReference type="Gene3D" id="3.40.1830.10">
    <property type="entry name" value="Thermophilic metalloprotease (M29)"/>
    <property type="match status" value="1"/>
</dbReference>
<evidence type="ECO:0000313" key="10">
    <source>
        <dbReference type="EMBL" id="OGM15337.1"/>
    </source>
</evidence>
<reference evidence="10 11" key="1">
    <citation type="journal article" date="2016" name="Nat. Commun.">
        <title>Thousands of microbial genomes shed light on interconnected biogeochemical processes in an aquifer system.</title>
        <authorList>
            <person name="Anantharaman K."/>
            <person name="Brown C.T."/>
            <person name="Hug L.A."/>
            <person name="Sharon I."/>
            <person name="Castelle C.J."/>
            <person name="Probst A.J."/>
            <person name="Thomas B.C."/>
            <person name="Singh A."/>
            <person name="Wilkins M.J."/>
            <person name="Karaoz U."/>
            <person name="Brodie E.L."/>
            <person name="Williams K.H."/>
            <person name="Hubbard S.S."/>
            <person name="Banfield J.F."/>
        </authorList>
    </citation>
    <scope>NUCLEOTIDE SEQUENCE [LARGE SCALE GENOMIC DNA]</scope>
</reference>
<keyword evidence="8" id="KW-0378">Hydrolase</keyword>
<dbReference type="InterPro" id="IPR052170">
    <property type="entry name" value="M29_Exopeptidase"/>
</dbReference>
<gene>
    <name evidence="10" type="ORF">A2V97_01770</name>
</gene>
<dbReference type="Pfam" id="PF02073">
    <property type="entry name" value="Peptidase_M29"/>
    <property type="match status" value="1"/>
</dbReference>
<keyword evidence="6" id="KW-0645">Protease</keyword>
<evidence type="ECO:0000256" key="7">
    <source>
        <dbReference type="ARBA" id="ARBA00022723"/>
    </source>
</evidence>
<evidence type="ECO:0000256" key="4">
    <source>
        <dbReference type="ARBA" id="ARBA00008236"/>
    </source>
</evidence>
<dbReference type="GO" id="GO:0004177">
    <property type="term" value="F:aminopeptidase activity"/>
    <property type="evidence" value="ECO:0007669"/>
    <property type="project" value="UniProtKB-KW"/>
</dbReference>
<proteinExistence type="inferred from homology"/>
<comment type="cofactor">
    <cofactor evidence="1">
        <name>Co(2+)</name>
        <dbReference type="ChEBI" id="CHEBI:48828"/>
    </cofactor>
</comment>
<organism evidence="10 11">
    <name type="scientific">Candidatus Woesebacteria bacterium RBG_16_42_24</name>
    <dbReference type="NCBI Taxonomy" id="1802485"/>
    <lineage>
        <taxon>Bacteria</taxon>
        <taxon>Candidatus Woeseibacteriota</taxon>
    </lineage>
</organism>
<evidence type="ECO:0000313" key="11">
    <source>
        <dbReference type="Proteomes" id="UP000177382"/>
    </source>
</evidence>
<evidence type="ECO:0000256" key="8">
    <source>
        <dbReference type="ARBA" id="ARBA00022801"/>
    </source>
</evidence>
<evidence type="ECO:0000256" key="3">
    <source>
        <dbReference type="ARBA" id="ARBA00001947"/>
    </source>
</evidence>
<comment type="cofactor">
    <cofactor evidence="3">
        <name>Zn(2+)</name>
        <dbReference type="ChEBI" id="CHEBI:29105"/>
    </cofactor>
</comment>
<evidence type="ECO:0008006" key="12">
    <source>
        <dbReference type="Google" id="ProtNLM"/>
    </source>
</evidence>
<dbReference type="InterPro" id="IPR000787">
    <property type="entry name" value="Peptidase_M29"/>
</dbReference>
<dbReference type="GO" id="GO:0008237">
    <property type="term" value="F:metallopeptidase activity"/>
    <property type="evidence" value="ECO:0007669"/>
    <property type="project" value="UniProtKB-KW"/>
</dbReference>
<dbReference type="EMBL" id="MGFX01000006">
    <property type="protein sequence ID" value="OGM15337.1"/>
    <property type="molecule type" value="Genomic_DNA"/>
</dbReference>